<name>A0A2T6ZFC3_TUBBO</name>
<dbReference type="Gene3D" id="1.10.560.10">
    <property type="entry name" value="GroEL-like equatorial domain"/>
    <property type="match status" value="1"/>
</dbReference>
<dbReference type="Gene3D" id="3.50.7.10">
    <property type="entry name" value="GroEL"/>
    <property type="match status" value="1"/>
</dbReference>
<dbReference type="SUPFAM" id="SSF54849">
    <property type="entry name" value="GroEL-intermediate domain like"/>
    <property type="match status" value="1"/>
</dbReference>
<dbReference type="CDD" id="cd03342">
    <property type="entry name" value="TCP1_zeta"/>
    <property type="match status" value="1"/>
</dbReference>
<proteinExistence type="inferred from homology"/>
<dbReference type="InterPro" id="IPR012722">
    <property type="entry name" value="Chap_CCT_zeta"/>
</dbReference>
<organism evidence="10 11">
    <name type="scientific">Tuber borchii</name>
    <name type="common">White truffle</name>
    <dbReference type="NCBI Taxonomy" id="42251"/>
    <lineage>
        <taxon>Eukaryota</taxon>
        <taxon>Fungi</taxon>
        <taxon>Dikarya</taxon>
        <taxon>Ascomycota</taxon>
        <taxon>Pezizomycotina</taxon>
        <taxon>Pezizomycetes</taxon>
        <taxon>Pezizales</taxon>
        <taxon>Tuberaceae</taxon>
        <taxon>Tuber</taxon>
    </lineage>
</organism>
<evidence type="ECO:0000256" key="6">
    <source>
        <dbReference type="ARBA" id="ARBA00023186"/>
    </source>
</evidence>
<dbReference type="Gene3D" id="3.30.260.10">
    <property type="entry name" value="TCP-1-like chaperonin intermediate domain"/>
    <property type="match status" value="1"/>
</dbReference>
<dbReference type="AlphaFoldDB" id="A0A2T6ZFC3"/>
<dbReference type="GO" id="GO:0140662">
    <property type="term" value="F:ATP-dependent protein folding chaperone"/>
    <property type="evidence" value="ECO:0007669"/>
    <property type="project" value="InterPro"/>
</dbReference>
<dbReference type="STRING" id="42251.A0A2T6ZFC3"/>
<dbReference type="EMBL" id="NESQ01000320">
    <property type="protein sequence ID" value="PUU74156.1"/>
    <property type="molecule type" value="Genomic_DNA"/>
</dbReference>
<dbReference type="InterPro" id="IPR027410">
    <property type="entry name" value="TCP-1-like_intermed_sf"/>
</dbReference>
<keyword evidence="4 9" id="KW-0547">Nucleotide-binding</keyword>
<dbReference type="Proteomes" id="UP000244722">
    <property type="component" value="Unassembled WGS sequence"/>
</dbReference>
<dbReference type="PRINTS" id="PR00304">
    <property type="entry name" value="TCOMPLEXTCP1"/>
</dbReference>
<evidence type="ECO:0000256" key="5">
    <source>
        <dbReference type="ARBA" id="ARBA00022840"/>
    </source>
</evidence>
<evidence type="ECO:0000256" key="4">
    <source>
        <dbReference type="ARBA" id="ARBA00022741"/>
    </source>
</evidence>
<comment type="subcellular location">
    <subcellularLocation>
        <location evidence="1">Cytoplasm</location>
    </subcellularLocation>
</comment>
<evidence type="ECO:0000313" key="11">
    <source>
        <dbReference type="Proteomes" id="UP000244722"/>
    </source>
</evidence>
<reference evidence="10 11" key="1">
    <citation type="submission" date="2017-04" db="EMBL/GenBank/DDBJ databases">
        <title>Draft genome sequence of Tuber borchii Vittad., a whitish edible truffle.</title>
        <authorList>
            <consortium name="DOE Joint Genome Institute"/>
            <person name="Murat C."/>
            <person name="Kuo A."/>
            <person name="Barry K.W."/>
            <person name="Clum A."/>
            <person name="Dockter R.B."/>
            <person name="Fauchery L."/>
            <person name="Iotti M."/>
            <person name="Kohler A."/>
            <person name="Labutti K."/>
            <person name="Lindquist E.A."/>
            <person name="Lipzen A."/>
            <person name="Ohm R.A."/>
            <person name="Wang M."/>
            <person name="Grigoriev I.V."/>
            <person name="Zambonelli A."/>
            <person name="Martin F.M."/>
        </authorList>
    </citation>
    <scope>NUCLEOTIDE SEQUENCE [LARGE SCALE GENOMIC DNA]</scope>
    <source>
        <strain evidence="10 11">Tbo3840</strain>
    </source>
</reference>
<evidence type="ECO:0000256" key="3">
    <source>
        <dbReference type="ARBA" id="ARBA00022490"/>
    </source>
</evidence>
<dbReference type="SUPFAM" id="SSF48592">
    <property type="entry name" value="GroEL equatorial domain-like"/>
    <property type="match status" value="1"/>
</dbReference>
<dbReference type="InterPro" id="IPR002423">
    <property type="entry name" value="Cpn60/GroEL/TCP-1"/>
</dbReference>
<comment type="similarity">
    <text evidence="2 9">Belongs to the TCP-1 chaperonin family.</text>
</comment>
<evidence type="ECO:0000256" key="7">
    <source>
        <dbReference type="ARBA" id="ARBA00039582"/>
    </source>
</evidence>
<dbReference type="PANTHER" id="PTHR11353">
    <property type="entry name" value="CHAPERONIN"/>
    <property type="match status" value="1"/>
</dbReference>
<dbReference type="GO" id="GO:0005832">
    <property type="term" value="C:chaperonin-containing T-complex"/>
    <property type="evidence" value="ECO:0007669"/>
    <property type="project" value="UniProtKB-ARBA"/>
</dbReference>
<dbReference type="FunFam" id="3.50.7.10:FF:000004">
    <property type="entry name" value="T-complex protein 1 subunit zeta"/>
    <property type="match status" value="1"/>
</dbReference>
<sequence length="541" mass="58687">MSATSLLNPKAESVRRGEALRVNIAAGEGLQDVLKSNLGPSGTLKMLVDGSGQITLTKDGQKLLHEMTIQNPTAVMIARAATALDDIAGDGTTSVVLYVGELLKQARRYIEEGLHPRIITEGFELAKVEALKFLDDFKIPREPDRELLLSVARTSLSTKLNKTLAESLTPAIVDAVLAIYCPPAKPDLHMIEIMKMQHRTASETQLIRGLALDHGARHPDMPKRVENAHILTLNVSLEYEKSEVNSGFFYSSAEQREKLVESERRFVDEKLRKIVELKKEVCGNDPKKGFVIINQKGIDPLSLDVLVKNGIFALRRAKRRNMERLQLVCGGISQNSVDDLTPDILGWAGTVYEHTLGEEKYTFIEDVKNPKSVTLLIKGPNAHTIAQIQDAVRDGLRSVYNVIVDGSVVPGAGAFQVACAAHLTGEAMRKSVKGKARMGVQAFADALLVIPKTLAANAGFDIMDSLAALQDEQAEGNIVGIDLNSGEPMDPVSRGVFDSFRVLRNSIASASSIASNLLLCDELLKARQMGSKGGPGGAPEE</sequence>
<dbReference type="PROSITE" id="PS00750">
    <property type="entry name" value="TCP1_1"/>
    <property type="match status" value="1"/>
</dbReference>
<comment type="caution">
    <text evidence="10">The sequence shown here is derived from an EMBL/GenBank/DDBJ whole genome shotgun (WGS) entry which is preliminary data.</text>
</comment>
<accession>A0A2T6ZFC3</accession>
<protein>
    <recommendedName>
        <fullName evidence="7">T-complex protein 1 subunit zeta</fullName>
    </recommendedName>
    <alternativeName>
        <fullName evidence="8">CCT-zeta</fullName>
    </alternativeName>
</protein>
<dbReference type="OrthoDB" id="10052040at2759"/>
<keyword evidence="3" id="KW-0963">Cytoplasm</keyword>
<gene>
    <name evidence="10" type="ORF">B9Z19DRAFT_1001563</name>
</gene>
<evidence type="ECO:0000256" key="8">
    <source>
        <dbReference type="ARBA" id="ARBA00044261"/>
    </source>
</evidence>
<dbReference type="FunFam" id="1.10.560.10:FF:000058">
    <property type="entry name" value="T-complex protein 1 subunit zeta"/>
    <property type="match status" value="1"/>
</dbReference>
<evidence type="ECO:0000313" key="10">
    <source>
        <dbReference type="EMBL" id="PUU74156.1"/>
    </source>
</evidence>
<dbReference type="GO" id="GO:0016887">
    <property type="term" value="F:ATP hydrolysis activity"/>
    <property type="evidence" value="ECO:0007669"/>
    <property type="project" value="InterPro"/>
</dbReference>
<dbReference type="InterPro" id="IPR017998">
    <property type="entry name" value="Chaperone_TCP-1"/>
</dbReference>
<dbReference type="InterPro" id="IPR027409">
    <property type="entry name" value="GroEL-like_apical_dom_sf"/>
</dbReference>
<dbReference type="NCBIfam" id="TIGR02347">
    <property type="entry name" value="chap_CCT_zeta"/>
    <property type="match status" value="1"/>
</dbReference>
<dbReference type="GO" id="GO:0005524">
    <property type="term" value="F:ATP binding"/>
    <property type="evidence" value="ECO:0007669"/>
    <property type="project" value="UniProtKB-KW"/>
</dbReference>
<evidence type="ECO:0000256" key="9">
    <source>
        <dbReference type="RuleBase" id="RU004187"/>
    </source>
</evidence>
<keyword evidence="6 9" id="KW-0143">Chaperone</keyword>
<dbReference type="FunFam" id="3.30.260.10:FF:000017">
    <property type="entry name" value="T-complex protein 1 subunit zeta"/>
    <property type="match status" value="1"/>
</dbReference>
<evidence type="ECO:0000256" key="1">
    <source>
        <dbReference type="ARBA" id="ARBA00004496"/>
    </source>
</evidence>
<keyword evidence="11" id="KW-1185">Reference proteome</keyword>
<dbReference type="InterPro" id="IPR002194">
    <property type="entry name" value="Chaperonin_TCP-1_CS"/>
</dbReference>
<dbReference type="Pfam" id="PF00118">
    <property type="entry name" value="Cpn60_TCP1"/>
    <property type="match status" value="1"/>
</dbReference>
<dbReference type="InterPro" id="IPR027413">
    <property type="entry name" value="GROEL-like_equatorial_sf"/>
</dbReference>
<dbReference type="GO" id="GO:0051082">
    <property type="term" value="F:unfolded protein binding"/>
    <property type="evidence" value="ECO:0007669"/>
    <property type="project" value="InterPro"/>
</dbReference>
<evidence type="ECO:0000256" key="2">
    <source>
        <dbReference type="ARBA" id="ARBA00008020"/>
    </source>
</evidence>
<keyword evidence="5 9" id="KW-0067">ATP-binding</keyword>
<dbReference type="SUPFAM" id="SSF52029">
    <property type="entry name" value="GroEL apical domain-like"/>
    <property type="match status" value="1"/>
</dbReference>